<reference evidence="16" key="1">
    <citation type="journal article" date="2019" name="Int. J. Syst. Evol. Microbiol.">
        <title>The Global Catalogue of Microorganisms (GCM) 10K type strain sequencing project: providing services to taxonomists for standard genome sequencing and annotation.</title>
        <authorList>
            <consortium name="The Broad Institute Genomics Platform"/>
            <consortium name="The Broad Institute Genome Sequencing Center for Infectious Disease"/>
            <person name="Wu L."/>
            <person name="Ma J."/>
        </authorList>
    </citation>
    <scope>NUCLEOTIDE SEQUENCE [LARGE SCALE GENOMIC DNA]</scope>
    <source>
        <strain evidence="16">JCM 17551</strain>
    </source>
</reference>
<feature type="region of interest" description="Disordered" evidence="13">
    <location>
        <begin position="104"/>
        <end position="160"/>
    </location>
</feature>
<evidence type="ECO:0000256" key="2">
    <source>
        <dbReference type="ARBA" id="ARBA00022475"/>
    </source>
</evidence>
<dbReference type="Proteomes" id="UP001501565">
    <property type="component" value="Unassembled WGS sequence"/>
</dbReference>
<evidence type="ECO:0000256" key="12">
    <source>
        <dbReference type="ARBA" id="ARBA00035727"/>
    </source>
</evidence>
<evidence type="ECO:0000256" key="4">
    <source>
        <dbReference type="ARBA" id="ARBA00022618"/>
    </source>
</evidence>
<evidence type="ECO:0000256" key="14">
    <source>
        <dbReference type="SAM" id="Phobius"/>
    </source>
</evidence>
<keyword evidence="8 14" id="KW-0472">Membrane</keyword>
<comment type="caution">
    <text evidence="15">The sequence shown here is derived from an EMBL/GenBank/DDBJ whole genome shotgun (WGS) entry which is preliminary data.</text>
</comment>
<keyword evidence="2" id="KW-1003">Cell membrane</keyword>
<evidence type="ECO:0000313" key="16">
    <source>
        <dbReference type="Proteomes" id="UP001501565"/>
    </source>
</evidence>
<evidence type="ECO:0000256" key="13">
    <source>
        <dbReference type="SAM" id="MobiDB-lite"/>
    </source>
</evidence>
<sequence length="160" mass="18226">MENLAIDWLSYGITFVVGSLIGGLLTLWLRPSDKKTRDLEKQLQENEEKQSEYQDQVTSHFTETAELVADLTHQYKRVYDHLSKGAQKLCPDEQIVQQLSLTEAVADKQLPKEDDEKADEPISYEMPKDYASSSDKNNHGGTLSEDFGLQTKRDTCLDKE</sequence>
<comment type="similarity">
    <text evidence="10">Belongs to the ZapG family.</text>
</comment>
<comment type="subcellular location">
    <subcellularLocation>
        <location evidence="1">Cell inner membrane</location>
        <topology evidence="1">Single-pass membrane protein</topology>
    </subcellularLocation>
</comment>
<evidence type="ECO:0000256" key="6">
    <source>
        <dbReference type="ARBA" id="ARBA00022960"/>
    </source>
</evidence>
<name>A0ABP7N8F1_9GAMM</name>
<evidence type="ECO:0000256" key="7">
    <source>
        <dbReference type="ARBA" id="ARBA00022989"/>
    </source>
</evidence>
<dbReference type="PANTHER" id="PTHR39579:SF1">
    <property type="entry name" value="INNER MEMBRANE PROTEIN YHCB"/>
    <property type="match status" value="1"/>
</dbReference>
<dbReference type="EMBL" id="BAABBN010000015">
    <property type="protein sequence ID" value="GAA3939293.1"/>
    <property type="molecule type" value="Genomic_DNA"/>
</dbReference>
<accession>A0ABP7N8F1</accession>
<gene>
    <name evidence="15" type="ORF">GCM10022277_39160</name>
</gene>
<keyword evidence="16" id="KW-1185">Reference proteome</keyword>
<organism evidence="15 16">
    <name type="scientific">Litoribacillus peritrichatus</name>
    <dbReference type="NCBI Taxonomy" id="718191"/>
    <lineage>
        <taxon>Bacteria</taxon>
        <taxon>Pseudomonadati</taxon>
        <taxon>Pseudomonadota</taxon>
        <taxon>Gammaproteobacteria</taxon>
        <taxon>Oceanospirillales</taxon>
        <taxon>Oceanospirillaceae</taxon>
        <taxon>Litoribacillus</taxon>
    </lineage>
</organism>
<dbReference type="PANTHER" id="PTHR39579">
    <property type="entry name" value="INNER MEMBRANE PROTEIN YHCB"/>
    <property type="match status" value="1"/>
</dbReference>
<proteinExistence type="inferred from homology"/>
<evidence type="ECO:0000256" key="3">
    <source>
        <dbReference type="ARBA" id="ARBA00022519"/>
    </source>
</evidence>
<keyword evidence="5 14" id="KW-0812">Transmembrane</keyword>
<keyword evidence="4" id="KW-0132">Cell division</keyword>
<evidence type="ECO:0000313" key="15">
    <source>
        <dbReference type="EMBL" id="GAA3939293.1"/>
    </source>
</evidence>
<evidence type="ECO:0000256" key="10">
    <source>
        <dbReference type="ARBA" id="ARBA00035657"/>
    </source>
</evidence>
<evidence type="ECO:0000256" key="8">
    <source>
        <dbReference type="ARBA" id="ARBA00023136"/>
    </source>
</evidence>
<protein>
    <recommendedName>
        <fullName evidence="11">Z-ring associated protein G</fullName>
    </recommendedName>
    <alternativeName>
        <fullName evidence="12">Cell division protein ZapG</fullName>
    </alternativeName>
</protein>
<feature type="compositionally biased region" description="Polar residues" evidence="13">
    <location>
        <begin position="131"/>
        <end position="141"/>
    </location>
</feature>
<dbReference type="InterPro" id="IPR009386">
    <property type="entry name" value="ZapG-like"/>
</dbReference>
<evidence type="ECO:0000256" key="9">
    <source>
        <dbReference type="ARBA" id="ARBA00023306"/>
    </source>
</evidence>
<keyword evidence="6" id="KW-0133">Cell shape</keyword>
<evidence type="ECO:0000256" key="5">
    <source>
        <dbReference type="ARBA" id="ARBA00022692"/>
    </source>
</evidence>
<feature type="compositionally biased region" description="Basic and acidic residues" evidence="13">
    <location>
        <begin position="151"/>
        <end position="160"/>
    </location>
</feature>
<keyword evidence="3" id="KW-0997">Cell inner membrane</keyword>
<feature type="compositionally biased region" description="Basic and acidic residues" evidence="13">
    <location>
        <begin position="105"/>
        <end position="115"/>
    </location>
</feature>
<evidence type="ECO:0000256" key="1">
    <source>
        <dbReference type="ARBA" id="ARBA00004377"/>
    </source>
</evidence>
<keyword evidence="7 14" id="KW-1133">Transmembrane helix</keyword>
<feature type="transmembrane region" description="Helical" evidence="14">
    <location>
        <begin position="6"/>
        <end position="29"/>
    </location>
</feature>
<dbReference type="Pfam" id="PF06295">
    <property type="entry name" value="ZapG-like"/>
    <property type="match status" value="1"/>
</dbReference>
<evidence type="ECO:0000256" key="11">
    <source>
        <dbReference type="ARBA" id="ARBA00035703"/>
    </source>
</evidence>
<dbReference type="RefSeq" id="WP_344800332.1">
    <property type="nucleotide sequence ID" value="NZ_BAABBN010000015.1"/>
</dbReference>
<keyword evidence="9" id="KW-0131">Cell cycle</keyword>